<dbReference type="Proteomes" id="UP001596310">
    <property type="component" value="Unassembled WGS sequence"/>
</dbReference>
<organism evidence="8 9">
    <name type="scientific">Lapidilactobacillus achengensis</name>
    <dbReference type="NCBI Taxonomy" id="2486000"/>
    <lineage>
        <taxon>Bacteria</taxon>
        <taxon>Bacillati</taxon>
        <taxon>Bacillota</taxon>
        <taxon>Bacilli</taxon>
        <taxon>Lactobacillales</taxon>
        <taxon>Lactobacillaceae</taxon>
        <taxon>Lapidilactobacillus</taxon>
    </lineage>
</organism>
<keyword evidence="2" id="KW-0805">Transcription regulation</keyword>
<dbReference type="SUPFAM" id="SSF88659">
    <property type="entry name" value="Sigma3 and sigma4 domains of RNA polymerase sigma factors"/>
    <property type="match status" value="1"/>
</dbReference>
<dbReference type="PANTHER" id="PTHR43133:SF8">
    <property type="entry name" value="RNA POLYMERASE SIGMA FACTOR HI_1459-RELATED"/>
    <property type="match status" value="1"/>
</dbReference>
<dbReference type="InterPro" id="IPR013325">
    <property type="entry name" value="RNA_pol_sigma_r2"/>
</dbReference>
<accession>A0ABW1URC8</accession>
<dbReference type="InterPro" id="IPR039425">
    <property type="entry name" value="RNA_pol_sigma-70-like"/>
</dbReference>
<dbReference type="InterPro" id="IPR036388">
    <property type="entry name" value="WH-like_DNA-bd_sf"/>
</dbReference>
<dbReference type="PANTHER" id="PTHR43133">
    <property type="entry name" value="RNA POLYMERASE ECF-TYPE SIGMA FACTO"/>
    <property type="match status" value="1"/>
</dbReference>
<feature type="domain" description="RNA polymerase sigma factor 70 region 4 type 2" evidence="7">
    <location>
        <begin position="116"/>
        <end position="165"/>
    </location>
</feature>
<dbReference type="Pfam" id="PF08281">
    <property type="entry name" value="Sigma70_r4_2"/>
    <property type="match status" value="1"/>
</dbReference>
<proteinExistence type="inferred from homology"/>
<dbReference type="Pfam" id="PF04542">
    <property type="entry name" value="Sigma70_r2"/>
    <property type="match status" value="1"/>
</dbReference>
<dbReference type="InterPro" id="IPR007627">
    <property type="entry name" value="RNA_pol_sigma70_r2"/>
</dbReference>
<keyword evidence="4" id="KW-0238">DNA-binding</keyword>
<evidence type="ECO:0000259" key="7">
    <source>
        <dbReference type="Pfam" id="PF08281"/>
    </source>
</evidence>
<dbReference type="SUPFAM" id="SSF88946">
    <property type="entry name" value="Sigma2 domain of RNA polymerase sigma factors"/>
    <property type="match status" value="1"/>
</dbReference>
<keyword evidence="3" id="KW-0731">Sigma factor</keyword>
<dbReference type="InterPro" id="IPR014284">
    <property type="entry name" value="RNA_pol_sigma-70_dom"/>
</dbReference>
<evidence type="ECO:0000259" key="6">
    <source>
        <dbReference type="Pfam" id="PF04542"/>
    </source>
</evidence>
<feature type="domain" description="RNA polymerase sigma-70 region 2" evidence="6">
    <location>
        <begin position="47"/>
        <end position="89"/>
    </location>
</feature>
<dbReference type="InterPro" id="IPR013249">
    <property type="entry name" value="RNA_pol_sigma70_r4_t2"/>
</dbReference>
<keyword evidence="9" id="KW-1185">Reference proteome</keyword>
<evidence type="ECO:0000313" key="9">
    <source>
        <dbReference type="Proteomes" id="UP001596310"/>
    </source>
</evidence>
<evidence type="ECO:0000256" key="4">
    <source>
        <dbReference type="ARBA" id="ARBA00023125"/>
    </source>
</evidence>
<evidence type="ECO:0000256" key="3">
    <source>
        <dbReference type="ARBA" id="ARBA00023082"/>
    </source>
</evidence>
<keyword evidence="5" id="KW-0804">Transcription</keyword>
<name>A0ABW1URC8_9LACO</name>
<evidence type="ECO:0000256" key="5">
    <source>
        <dbReference type="ARBA" id="ARBA00023163"/>
    </source>
</evidence>
<dbReference type="Gene3D" id="1.10.1740.10">
    <property type="match status" value="1"/>
</dbReference>
<comment type="caution">
    <text evidence="8">The sequence shown here is derived from an EMBL/GenBank/DDBJ whole genome shotgun (WGS) entry which is preliminary data.</text>
</comment>
<protein>
    <submittedName>
        <fullName evidence="8">Sigma-70 family RNA polymerase sigma factor</fullName>
    </submittedName>
</protein>
<comment type="similarity">
    <text evidence="1">Belongs to the sigma-70 factor family. ECF subfamily.</text>
</comment>
<dbReference type="NCBIfam" id="TIGR02937">
    <property type="entry name" value="sigma70-ECF"/>
    <property type="match status" value="1"/>
</dbReference>
<gene>
    <name evidence="8" type="ORF">ACFQHW_09775</name>
</gene>
<evidence type="ECO:0000313" key="8">
    <source>
        <dbReference type="EMBL" id="MFC6315848.1"/>
    </source>
</evidence>
<sequence length="176" mass="20667">MEEAELIARLRAQDEVALTELVVSYGGFINQVILHNLPNDFRRDFTADIANRCFYQVWSHIGQYDADKGTFKNWLSAIVKHQTIDYQRGLKAMLQNTTLDHVVLSTPPITEELDYETIFASLSKTEREVFMLFYRDDLLPEEIGKKLRMKRWSVYKHLSRGRKKLQEEGVINDYFT</sequence>
<dbReference type="EMBL" id="JBHSSM010000022">
    <property type="protein sequence ID" value="MFC6315848.1"/>
    <property type="molecule type" value="Genomic_DNA"/>
</dbReference>
<evidence type="ECO:0000256" key="2">
    <source>
        <dbReference type="ARBA" id="ARBA00023015"/>
    </source>
</evidence>
<evidence type="ECO:0000256" key="1">
    <source>
        <dbReference type="ARBA" id="ARBA00010641"/>
    </source>
</evidence>
<dbReference type="RefSeq" id="WP_164511150.1">
    <property type="nucleotide sequence ID" value="NZ_JBHSSM010000022.1"/>
</dbReference>
<dbReference type="InterPro" id="IPR013324">
    <property type="entry name" value="RNA_pol_sigma_r3/r4-like"/>
</dbReference>
<reference evidence="9" key="1">
    <citation type="journal article" date="2019" name="Int. J. Syst. Evol. Microbiol.">
        <title>The Global Catalogue of Microorganisms (GCM) 10K type strain sequencing project: providing services to taxonomists for standard genome sequencing and annotation.</title>
        <authorList>
            <consortium name="The Broad Institute Genomics Platform"/>
            <consortium name="The Broad Institute Genome Sequencing Center for Infectious Disease"/>
            <person name="Wu L."/>
            <person name="Ma J."/>
        </authorList>
    </citation>
    <scope>NUCLEOTIDE SEQUENCE [LARGE SCALE GENOMIC DNA]</scope>
    <source>
        <strain evidence="9">CCM 8897</strain>
    </source>
</reference>
<dbReference type="Gene3D" id="1.10.10.10">
    <property type="entry name" value="Winged helix-like DNA-binding domain superfamily/Winged helix DNA-binding domain"/>
    <property type="match status" value="1"/>
</dbReference>